<dbReference type="EC" id="3.6.1.27" evidence="1"/>
<dbReference type="AlphaFoldDB" id="A0A4R1N5J7"/>
<dbReference type="Proteomes" id="UP000294555">
    <property type="component" value="Unassembled WGS sequence"/>
</dbReference>
<evidence type="ECO:0000256" key="3">
    <source>
        <dbReference type="ARBA" id="ARBA00047594"/>
    </source>
</evidence>
<dbReference type="PANTHER" id="PTHR14969">
    <property type="entry name" value="SPHINGOSINE-1-PHOSPHATE PHOSPHOHYDROLASE"/>
    <property type="match status" value="1"/>
</dbReference>
<organism evidence="6 7">
    <name type="scientific">Sodalis ligni</name>
    <dbReference type="NCBI Taxonomy" id="2697027"/>
    <lineage>
        <taxon>Bacteria</taxon>
        <taxon>Pseudomonadati</taxon>
        <taxon>Pseudomonadota</taxon>
        <taxon>Gammaproteobacteria</taxon>
        <taxon>Enterobacterales</taxon>
        <taxon>Bruguierivoracaceae</taxon>
        <taxon>Sodalis</taxon>
    </lineage>
</organism>
<feature type="transmembrane region" description="Helical" evidence="4">
    <location>
        <begin position="157"/>
        <end position="179"/>
    </location>
</feature>
<keyword evidence="4" id="KW-0472">Membrane</keyword>
<dbReference type="GO" id="GO:0005886">
    <property type="term" value="C:plasma membrane"/>
    <property type="evidence" value="ECO:0007669"/>
    <property type="project" value="TreeGrafter"/>
</dbReference>
<feature type="transmembrane region" description="Helical" evidence="4">
    <location>
        <begin position="212"/>
        <end position="230"/>
    </location>
</feature>
<dbReference type="RefSeq" id="WP_132921422.1">
    <property type="nucleotide sequence ID" value="NZ_SJOI01000001.1"/>
</dbReference>
<evidence type="ECO:0000313" key="7">
    <source>
        <dbReference type="Proteomes" id="UP000294555"/>
    </source>
</evidence>
<feature type="transmembrane region" description="Helical" evidence="4">
    <location>
        <begin position="12"/>
        <end position="30"/>
    </location>
</feature>
<gene>
    <name evidence="6" type="ORF">EZJ58_0495</name>
</gene>
<dbReference type="InterPro" id="IPR036938">
    <property type="entry name" value="PAP2/HPO_sf"/>
</dbReference>
<dbReference type="InterPro" id="IPR000326">
    <property type="entry name" value="PAP2/HPO"/>
</dbReference>
<dbReference type="Gene3D" id="1.20.144.10">
    <property type="entry name" value="Phosphatidic acid phosphatase type 2/haloperoxidase"/>
    <property type="match status" value="1"/>
</dbReference>
<dbReference type="Pfam" id="PF01569">
    <property type="entry name" value="PAP2"/>
    <property type="match status" value="1"/>
</dbReference>
<dbReference type="GO" id="GO:0050380">
    <property type="term" value="F:undecaprenyl-diphosphatase activity"/>
    <property type="evidence" value="ECO:0007669"/>
    <property type="project" value="UniProtKB-EC"/>
</dbReference>
<protein>
    <recommendedName>
        <fullName evidence="1">undecaprenyl-diphosphate phosphatase</fullName>
        <ecNumber evidence="1">3.6.1.27</ecNumber>
    </recommendedName>
    <alternativeName>
        <fullName evidence="2">Undecaprenyl pyrophosphate phosphatase</fullName>
    </alternativeName>
</protein>
<keyword evidence="4" id="KW-0812">Transmembrane</keyword>
<comment type="caution">
    <text evidence="6">The sequence shown here is derived from an EMBL/GenBank/DDBJ whole genome shotgun (WGS) entry which is preliminary data.</text>
</comment>
<feature type="transmembrane region" description="Helical" evidence="4">
    <location>
        <begin position="50"/>
        <end position="68"/>
    </location>
</feature>
<keyword evidence="7" id="KW-1185">Reference proteome</keyword>
<keyword evidence="4" id="KW-1133">Transmembrane helix</keyword>
<evidence type="ECO:0000259" key="5">
    <source>
        <dbReference type="SMART" id="SM00014"/>
    </source>
</evidence>
<reference evidence="6 7" key="1">
    <citation type="submission" date="2019-02" db="EMBL/GenBank/DDBJ databases">
        <title>Investigation of anaerobic lignin degradation for improved lignocellulosic biofuels.</title>
        <authorList>
            <person name="Deangelis K."/>
        </authorList>
    </citation>
    <scope>NUCLEOTIDE SEQUENCE [LARGE SCALE GENOMIC DNA]</scope>
    <source>
        <strain evidence="6 7">159R</strain>
    </source>
</reference>
<dbReference type="CDD" id="cd01610">
    <property type="entry name" value="PAP2_like"/>
    <property type="match status" value="1"/>
</dbReference>
<feature type="transmembrane region" description="Helical" evidence="4">
    <location>
        <begin position="75"/>
        <end position="96"/>
    </location>
</feature>
<comment type="catalytic activity">
    <reaction evidence="3">
        <text>di-trans,octa-cis-undecaprenyl diphosphate + H2O = di-trans,octa-cis-undecaprenyl phosphate + phosphate + H(+)</text>
        <dbReference type="Rhea" id="RHEA:28094"/>
        <dbReference type="ChEBI" id="CHEBI:15377"/>
        <dbReference type="ChEBI" id="CHEBI:15378"/>
        <dbReference type="ChEBI" id="CHEBI:43474"/>
        <dbReference type="ChEBI" id="CHEBI:58405"/>
        <dbReference type="ChEBI" id="CHEBI:60392"/>
        <dbReference type="EC" id="3.6.1.27"/>
    </reaction>
</comment>
<dbReference type="SMART" id="SM00014">
    <property type="entry name" value="acidPPc"/>
    <property type="match status" value="1"/>
</dbReference>
<dbReference type="OrthoDB" id="5586741at2"/>
<evidence type="ECO:0000256" key="1">
    <source>
        <dbReference type="ARBA" id="ARBA00012374"/>
    </source>
</evidence>
<dbReference type="PANTHER" id="PTHR14969:SF54">
    <property type="entry name" value="PHOSPHATIDYLGLYCEROPHOSPHATASE B"/>
    <property type="match status" value="1"/>
</dbReference>
<feature type="transmembrane region" description="Helical" evidence="4">
    <location>
        <begin position="186"/>
        <end position="206"/>
    </location>
</feature>
<dbReference type="SUPFAM" id="SSF48317">
    <property type="entry name" value="Acid phosphatase/Vanadium-dependent haloperoxidase"/>
    <property type="match status" value="1"/>
</dbReference>
<accession>A0A4R1N5J7</accession>
<evidence type="ECO:0000256" key="4">
    <source>
        <dbReference type="SAM" id="Phobius"/>
    </source>
</evidence>
<evidence type="ECO:0000256" key="2">
    <source>
        <dbReference type="ARBA" id="ARBA00032707"/>
    </source>
</evidence>
<name>A0A4R1N5J7_9GAMM</name>
<evidence type="ECO:0000313" key="6">
    <source>
        <dbReference type="EMBL" id="TCL02475.1"/>
    </source>
</evidence>
<feature type="domain" description="Phosphatidic acid phosphatase type 2/haloperoxidase" evidence="5">
    <location>
        <begin position="77"/>
        <end position="227"/>
    </location>
</feature>
<dbReference type="EMBL" id="SJOI01000001">
    <property type="protein sequence ID" value="TCL02475.1"/>
    <property type="molecule type" value="Genomic_DNA"/>
</dbReference>
<proteinExistence type="predicted"/>
<sequence>MFDIAKRTGFGAIVLMVIPILAWVSGWQWHPDNEVWWWRVLFWTTQTVTSPWGFITSIVLFAWFLWCLRFRLGPALVLACILGVALLAGQGIKSAIKDRVREPRPYVIWLERTHDMDGRDFYSLPGKARSMLVKKELQNEQEIPRWLRKHWQHETGFAFPSGHTVFAASWALLAWGLLWPRRHYKSVIVIMVWSVAVLSSRMVLGMHWPRDVLMGILLSWLVIASACWLVQRWIGPLVPKPDEARDIKSRM</sequence>
<dbReference type="NCBIfam" id="NF007975">
    <property type="entry name" value="PRK10699.1"/>
    <property type="match status" value="1"/>
</dbReference>